<protein>
    <submittedName>
        <fullName evidence="1">Uncharacterized protein</fullName>
    </submittedName>
</protein>
<name>A0A5B0Q4E1_PUCGR</name>
<proteinExistence type="predicted"/>
<evidence type="ECO:0000313" key="2">
    <source>
        <dbReference type="EMBL" id="KAA1125028.1"/>
    </source>
</evidence>
<comment type="caution">
    <text evidence="1">The sequence shown here is derived from an EMBL/GenBank/DDBJ whole genome shotgun (WGS) entry which is preliminary data.</text>
</comment>
<dbReference type="Proteomes" id="UP000324748">
    <property type="component" value="Unassembled WGS sequence"/>
</dbReference>
<organism evidence="1 3">
    <name type="scientific">Puccinia graminis f. sp. tritici</name>
    <dbReference type="NCBI Taxonomy" id="56615"/>
    <lineage>
        <taxon>Eukaryota</taxon>
        <taxon>Fungi</taxon>
        <taxon>Dikarya</taxon>
        <taxon>Basidiomycota</taxon>
        <taxon>Pucciniomycotina</taxon>
        <taxon>Pucciniomycetes</taxon>
        <taxon>Pucciniales</taxon>
        <taxon>Pucciniaceae</taxon>
        <taxon>Puccinia</taxon>
    </lineage>
</organism>
<dbReference type="EMBL" id="VDEP01000188">
    <property type="protein sequence ID" value="KAA1125028.1"/>
    <property type="molecule type" value="Genomic_DNA"/>
</dbReference>
<dbReference type="Proteomes" id="UP000325313">
    <property type="component" value="Unassembled WGS sequence"/>
</dbReference>
<dbReference type="EMBL" id="VSWC01000028">
    <property type="protein sequence ID" value="KAA1108145.1"/>
    <property type="molecule type" value="Genomic_DNA"/>
</dbReference>
<accession>A0A5B0Q4E1</accession>
<dbReference type="AlphaFoldDB" id="A0A5B0Q4E1"/>
<reference evidence="3 4" key="1">
    <citation type="submission" date="2019-05" db="EMBL/GenBank/DDBJ databases">
        <title>Emergence of the Ug99 lineage of the wheat stem rust pathogen through somatic hybridization.</title>
        <authorList>
            <person name="Li F."/>
            <person name="Upadhyaya N.M."/>
            <person name="Sperschneider J."/>
            <person name="Matny O."/>
            <person name="Nguyen-Phuc H."/>
            <person name="Mago R."/>
            <person name="Raley C."/>
            <person name="Miller M.E."/>
            <person name="Silverstein K.A.T."/>
            <person name="Henningsen E."/>
            <person name="Hirsch C.D."/>
            <person name="Visser B."/>
            <person name="Pretorius Z.A."/>
            <person name="Steffenson B.J."/>
            <person name="Schwessinger B."/>
            <person name="Dodds P.N."/>
            <person name="Figueroa M."/>
        </authorList>
    </citation>
    <scope>NUCLEOTIDE SEQUENCE [LARGE SCALE GENOMIC DNA]</scope>
    <source>
        <strain evidence="1">21-0</strain>
        <strain evidence="2 4">Ug99</strain>
    </source>
</reference>
<evidence type="ECO:0000313" key="1">
    <source>
        <dbReference type="EMBL" id="KAA1108145.1"/>
    </source>
</evidence>
<keyword evidence="3" id="KW-1185">Reference proteome</keyword>
<evidence type="ECO:0000313" key="4">
    <source>
        <dbReference type="Proteomes" id="UP000325313"/>
    </source>
</evidence>
<gene>
    <name evidence="1" type="ORF">PGT21_001890</name>
    <name evidence="2" type="ORF">PGTUg99_001631</name>
</gene>
<sequence>MLLFGGPLRGLRHLRLLGHPGSTGLPPVRPRLICLYGLYIYDGGPPDLGCSGARRWTGFVCC</sequence>
<evidence type="ECO:0000313" key="3">
    <source>
        <dbReference type="Proteomes" id="UP000324748"/>
    </source>
</evidence>